<protein>
    <submittedName>
        <fullName evidence="2">AAA family ATPase</fullName>
    </submittedName>
</protein>
<organism evidence="2 3">
    <name type="scientific">Mucilaginibacter aquariorum</name>
    <dbReference type="NCBI Taxonomy" id="2967225"/>
    <lineage>
        <taxon>Bacteria</taxon>
        <taxon>Pseudomonadati</taxon>
        <taxon>Bacteroidota</taxon>
        <taxon>Sphingobacteriia</taxon>
        <taxon>Sphingobacteriales</taxon>
        <taxon>Sphingobacteriaceae</taxon>
        <taxon>Mucilaginibacter</taxon>
    </lineage>
</organism>
<dbReference type="InterPro" id="IPR050678">
    <property type="entry name" value="DNA_Partitioning_ATPase"/>
</dbReference>
<evidence type="ECO:0000313" key="2">
    <source>
        <dbReference type="EMBL" id="MCQ6960169.1"/>
    </source>
</evidence>
<dbReference type="PANTHER" id="PTHR13696:SF52">
    <property type="entry name" value="PARA FAMILY PROTEIN CT_582"/>
    <property type="match status" value="1"/>
</dbReference>
<dbReference type="SUPFAM" id="SSF52540">
    <property type="entry name" value="P-loop containing nucleoside triphosphate hydrolases"/>
    <property type="match status" value="1"/>
</dbReference>
<dbReference type="PANTHER" id="PTHR13696">
    <property type="entry name" value="P-LOOP CONTAINING NUCLEOSIDE TRIPHOSPHATE HYDROLASE"/>
    <property type="match status" value="1"/>
</dbReference>
<sequence>MGKIIALANQKGGVGKTTSSINLAASLAVLEYRTLLVDADPQANSTSGIGFDPRNIKNSIYECIINDIDPHDAIQKTETPNLDLLPAHIDLVGAEIEMINLTNREFKMKAVLESIRNEYDFIIIDCSPSLGLITINALTAADSVIIPVQCEYFALEGLGKLLNTIKIVQSRLNTQLQIEGILLTMYDVRLRLSNQVVDEVRTHFEDMVFDTIIQRNTRLSEAPSFGVSVIMHDANCKGAVNYLNLAREILRKNGLVNNEELATTVTA</sequence>
<keyword evidence="3" id="KW-1185">Reference proteome</keyword>
<proteinExistence type="predicted"/>
<dbReference type="Gene3D" id="3.40.50.300">
    <property type="entry name" value="P-loop containing nucleotide triphosphate hydrolases"/>
    <property type="match status" value="1"/>
</dbReference>
<evidence type="ECO:0000313" key="3">
    <source>
        <dbReference type="Proteomes" id="UP001204376"/>
    </source>
</evidence>
<dbReference type="InterPro" id="IPR027417">
    <property type="entry name" value="P-loop_NTPase"/>
</dbReference>
<dbReference type="Pfam" id="PF13614">
    <property type="entry name" value="AAA_31"/>
    <property type="match status" value="1"/>
</dbReference>
<dbReference type="Proteomes" id="UP001204376">
    <property type="component" value="Unassembled WGS sequence"/>
</dbReference>
<feature type="domain" description="AAA" evidence="1">
    <location>
        <begin position="3"/>
        <end position="178"/>
    </location>
</feature>
<dbReference type="InterPro" id="IPR025669">
    <property type="entry name" value="AAA_dom"/>
</dbReference>
<name>A0ABT1T6G9_9SPHI</name>
<accession>A0ABT1T6G9</accession>
<dbReference type="PIRSF" id="PIRSF009320">
    <property type="entry name" value="Nuc_binding_HP_1000"/>
    <property type="match status" value="1"/>
</dbReference>
<reference evidence="2 3" key="1">
    <citation type="submission" date="2022-07" db="EMBL/GenBank/DDBJ databases">
        <title>Mucilaginibacter sp. JC4.</title>
        <authorList>
            <person name="Le V."/>
            <person name="Ko S.-R."/>
            <person name="Ahn C.-Y."/>
            <person name="Oh H.-M."/>
        </authorList>
    </citation>
    <scope>NUCLEOTIDE SEQUENCE [LARGE SCALE GENOMIC DNA]</scope>
    <source>
        <strain evidence="2 3">JC4</strain>
    </source>
</reference>
<dbReference type="RefSeq" id="WP_256540356.1">
    <property type="nucleotide sequence ID" value="NZ_JANHOH010000006.1"/>
</dbReference>
<evidence type="ECO:0000259" key="1">
    <source>
        <dbReference type="Pfam" id="PF13614"/>
    </source>
</evidence>
<comment type="caution">
    <text evidence="2">The sequence shown here is derived from an EMBL/GenBank/DDBJ whole genome shotgun (WGS) entry which is preliminary data.</text>
</comment>
<dbReference type="CDD" id="cd02042">
    <property type="entry name" value="ParAB_family"/>
    <property type="match status" value="1"/>
</dbReference>
<dbReference type="EMBL" id="JANHOH010000006">
    <property type="protein sequence ID" value="MCQ6960169.1"/>
    <property type="molecule type" value="Genomic_DNA"/>
</dbReference>
<gene>
    <name evidence="2" type="ORF">NPE20_19475</name>
</gene>